<gene>
    <name evidence="2" type="ORF">BSAL_92555</name>
</gene>
<feature type="compositionally biased region" description="Low complexity" evidence="1">
    <location>
        <begin position="211"/>
        <end position="225"/>
    </location>
</feature>
<evidence type="ECO:0000313" key="2">
    <source>
        <dbReference type="EMBL" id="CUG86323.1"/>
    </source>
</evidence>
<evidence type="ECO:0000313" key="3">
    <source>
        <dbReference type="Proteomes" id="UP000051952"/>
    </source>
</evidence>
<accession>A0A0S4J790</accession>
<feature type="region of interest" description="Disordered" evidence="1">
    <location>
        <begin position="550"/>
        <end position="571"/>
    </location>
</feature>
<evidence type="ECO:0000256" key="1">
    <source>
        <dbReference type="SAM" id="MobiDB-lite"/>
    </source>
</evidence>
<organism evidence="2 3">
    <name type="scientific">Bodo saltans</name>
    <name type="common">Flagellated protozoan</name>
    <dbReference type="NCBI Taxonomy" id="75058"/>
    <lineage>
        <taxon>Eukaryota</taxon>
        <taxon>Discoba</taxon>
        <taxon>Euglenozoa</taxon>
        <taxon>Kinetoplastea</taxon>
        <taxon>Metakinetoplastina</taxon>
        <taxon>Eubodonida</taxon>
        <taxon>Bodonidae</taxon>
        <taxon>Bodo</taxon>
    </lineage>
</organism>
<reference evidence="3" key="1">
    <citation type="submission" date="2015-09" db="EMBL/GenBank/DDBJ databases">
        <authorList>
            <consortium name="Pathogen Informatics"/>
        </authorList>
    </citation>
    <scope>NUCLEOTIDE SEQUENCE [LARGE SCALE GENOMIC DNA]</scope>
    <source>
        <strain evidence="3">Lake Konstanz</strain>
    </source>
</reference>
<dbReference type="AlphaFoldDB" id="A0A0S4J790"/>
<dbReference type="Proteomes" id="UP000051952">
    <property type="component" value="Unassembled WGS sequence"/>
</dbReference>
<protein>
    <submittedName>
        <fullName evidence="2">Uncharacterized protein</fullName>
    </submittedName>
</protein>
<dbReference type="VEuPathDB" id="TriTrypDB:BSAL_92555"/>
<feature type="region of interest" description="Disordered" evidence="1">
    <location>
        <begin position="211"/>
        <end position="254"/>
    </location>
</feature>
<keyword evidence="3" id="KW-1185">Reference proteome</keyword>
<name>A0A0S4J790_BODSA</name>
<sequence>MLAGGNICRCCQRTKVLRCAFRQEFTFNTICTVFSTCGLNYVKNPGPKNPLCPVSFLIIAFCFVFLCFRKQKNQLAIEMLRAALFRRLIMFGRRDGAPRSSESLPQLPPLSLSLSCGPIAFPTRVLLAAKKSSLKVLSASASTSKRLAAKRISHKTKSLATSKRTLPKSRAMNARVPHKTVARNTASTTMMTLKNTRALKNSSFVRPSVRPPVRATAKATPPRATAQRRRVSGTTSAKSSHKVPVATPPPMSTTSLTRRHRIEHVATTQQHQQVEQQKKQQHSKRKAFLQKWHALSPQARRIAVRRIVGRRSFPRAAHLTVPAVPAAAEEWLQESGELPATSAATPGSRPPSSAYVVGGDENVVILDAPTINAEELKERDARIAMRLLMSQHFRVTQRPIAEESRLRRQKYEEVSKPLLQRDYQKRLNTQSEELTRWKRSPRSILQSAADAYDPERDARVAPVAASSNNAFGGPSTAAERGFMRNHYEDDSDDANLFFSHPPPLFGNERGAVASIPYQGTSPIDDGSVLLQPPTSHLLDTMIPVRLHVDNDVDFRDDDDDEGPFNRRDRGA</sequence>
<dbReference type="EMBL" id="CYKH01001277">
    <property type="protein sequence ID" value="CUG86323.1"/>
    <property type="molecule type" value="Genomic_DNA"/>
</dbReference>
<proteinExistence type="predicted"/>